<dbReference type="InterPro" id="IPR036291">
    <property type="entry name" value="NAD(P)-bd_dom_sf"/>
</dbReference>
<dbReference type="SMART" id="SM00822">
    <property type="entry name" value="PKS_KR"/>
    <property type="match status" value="1"/>
</dbReference>
<dbReference type="KEGG" id="nsm:JO391_03340"/>
<dbReference type="Pfam" id="PF00106">
    <property type="entry name" value="adh_short"/>
    <property type="match status" value="1"/>
</dbReference>
<dbReference type="Gene3D" id="3.40.50.720">
    <property type="entry name" value="NAD(P)-binding Rossmann-like Domain"/>
    <property type="match status" value="1"/>
</dbReference>
<dbReference type="PANTHER" id="PTHR43669">
    <property type="entry name" value="5-KETO-D-GLUCONATE 5-REDUCTASE"/>
    <property type="match status" value="1"/>
</dbReference>
<keyword evidence="6" id="KW-1185">Reference proteome</keyword>
<sequence length="243" mass="24277">MGDLAGKCALVTGGNRGIGLAVAQELAARGAEVTFTCRRAAGTTAAGPAARGVVCEATDTVGIEALVAEGFDIVVNNAGVIGPIGRIADVAVDDWAGNIAVNLVGAYAVVRAAVRMMEPRGGGVIVNLSSGAARRPLEGWSAYCAGKAGLAMLTRSVHLEYGAAGIRIFGFAPGVVDTGMQGEIRASGINEVSQIPRAALAPAEEPARAIAWLCGPAAAALAGQELDVRDAGLRAAAGLPPLP</sequence>
<dbReference type="InterPro" id="IPR002347">
    <property type="entry name" value="SDR_fam"/>
</dbReference>
<dbReference type="InterPro" id="IPR057326">
    <property type="entry name" value="KR_dom"/>
</dbReference>
<dbReference type="PRINTS" id="PR00080">
    <property type="entry name" value="SDRFAMILY"/>
</dbReference>
<dbReference type="PANTHER" id="PTHR43669:SF3">
    <property type="entry name" value="ALCOHOL DEHYDROGENASE, PUTATIVE (AFU_ORTHOLOGUE AFUA_3G03445)-RELATED"/>
    <property type="match status" value="1"/>
</dbReference>
<reference evidence="5" key="1">
    <citation type="submission" date="2021-02" db="EMBL/GenBank/DDBJ databases">
        <title>Rhodobacter shimadae sp. nov., an aerobic anoxygenic phototrophic bacterium isolated from a hot spring.</title>
        <authorList>
            <person name="Muramatsu S."/>
            <person name="Haruta S."/>
            <person name="Hirose S."/>
            <person name="Hanada S."/>
        </authorList>
    </citation>
    <scope>NUCLEOTIDE SEQUENCE</scope>
    <source>
        <strain evidence="5">N10</strain>
    </source>
</reference>
<keyword evidence="2" id="KW-0560">Oxidoreductase</keyword>
<name>A0A8G0ZYL8_9RHOB</name>
<feature type="domain" description="Ketoreductase" evidence="4">
    <location>
        <begin position="7"/>
        <end position="174"/>
    </location>
</feature>
<dbReference type="Proteomes" id="UP000826300">
    <property type="component" value="Chromosome"/>
</dbReference>
<organism evidence="5 6">
    <name type="scientific">Neotabrizicola shimadae</name>
    <dbReference type="NCBI Taxonomy" id="2807096"/>
    <lineage>
        <taxon>Bacteria</taxon>
        <taxon>Pseudomonadati</taxon>
        <taxon>Pseudomonadota</taxon>
        <taxon>Alphaproteobacteria</taxon>
        <taxon>Rhodobacterales</taxon>
        <taxon>Paracoccaceae</taxon>
        <taxon>Neotabrizicola</taxon>
    </lineage>
</organism>
<dbReference type="CDD" id="cd05233">
    <property type="entry name" value="SDR_c"/>
    <property type="match status" value="1"/>
</dbReference>
<evidence type="ECO:0000256" key="3">
    <source>
        <dbReference type="RuleBase" id="RU000363"/>
    </source>
</evidence>
<protein>
    <submittedName>
        <fullName evidence="5">SDR family oxidoreductase</fullName>
    </submittedName>
</protein>
<evidence type="ECO:0000256" key="1">
    <source>
        <dbReference type="ARBA" id="ARBA00006484"/>
    </source>
</evidence>
<dbReference type="RefSeq" id="WP_220662787.1">
    <property type="nucleotide sequence ID" value="NZ_CP069370.1"/>
</dbReference>
<evidence type="ECO:0000259" key="4">
    <source>
        <dbReference type="SMART" id="SM00822"/>
    </source>
</evidence>
<evidence type="ECO:0000256" key="2">
    <source>
        <dbReference type="ARBA" id="ARBA00023002"/>
    </source>
</evidence>
<dbReference type="PROSITE" id="PS00061">
    <property type="entry name" value="ADH_SHORT"/>
    <property type="match status" value="1"/>
</dbReference>
<gene>
    <name evidence="5" type="ORF">JO391_03340</name>
</gene>
<dbReference type="InterPro" id="IPR020904">
    <property type="entry name" value="Sc_DH/Rdtase_CS"/>
</dbReference>
<dbReference type="SUPFAM" id="SSF51735">
    <property type="entry name" value="NAD(P)-binding Rossmann-fold domains"/>
    <property type="match status" value="1"/>
</dbReference>
<accession>A0A8G0ZYL8</accession>
<proteinExistence type="inferred from homology"/>
<dbReference type="AlphaFoldDB" id="A0A8G0ZYL8"/>
<evidence type="ECO:0000313" key="5">
    <source>
        <dbReference type="EMBL" id="QYZ70569.1"/>
    </source>
</evidence>
<comment type="similarity">
    <text evidence="1 3">Belongs to the short-chain dehydrogenases/reductases (SDR) family.</text>
</comment>
<dbReference type="EMBL" id="CP069370">
    <property type="protein sequence ID" value="QYZ70569.1"/>
    <property type="molecule type" value="Genomic_DNA"/>
</dbReference>
<dbReference type="PRINTS" id="PR00081">
    <property type="entry name" value="GDHRDH"/>
</dbReference>
<evidence type="ECO:0000313" key="6">
    <source>
        <dbReference type="Proteomes" id="UP000826300"/>
    </source>
</evidence>
<dbReference type="GO" id="GO:0016491">
    <property type="term" value="F:oxidoreductase activity"/>
    <property type="evidence" value="ECO:0007669"/>
    <property type="project" value="UniProtKB-KW"/>
</dbReference>